<sequence length="264" mass="31349">MVYIYDATFKGLLTATFTAFEYREFMVKLITNRGQQEQLFGSRREIQSDSEKAARVYRGLTKQLTPKIAADFWRAFLCENPKVSQTIFDLIISIFRGAGDILHNFGDEKVLQFNQALQKVNRERHRMKAFIRFQKSSNSHYVAVIEPDFNVLPLIIDFFRQRYADQVWLIYDKKRRYGIYYNLQTVTEVTLDVQETKTLQKSSESIFVDPQDANYENLWCSYFESTNIEARKNLSLHIKHVPKRYWRYLPEKRKSLFVKGNNKT</sequence>
<dbReference type="InterPro" id="IPR025404">
    <property type="entry name" value="DUF4130"/>
</dbReference>
<gene>
    <name evidence="2" type="ORF">NCTC11429_04517</name>
</gene>
<feature type="domain" description="DUF4130" evidence="1">
    <location>
        <begin position="83"/>
        <end position="251"/>
    </location>
</feature>
<dbReference type="NCBIfam" id="TIGR03915">
    <property type="entry name" value="SAM_7_link_chp"/>
    <property type="match status" value="1"/>
</dbReference>
<evidence type="ECO:0000313" key="2">
    <source>
        <dbReference type="EMBL" id="VTR52142.1"/>
    </source>
</evidence>
<accession>A0A4U9W009</accession>
<dbReference type="InterPro" id="IPR023875">
    <property type="entry name" value="DNA_repair_put"/>
</dbReference>
<protein>
    <submittedName>
        <fullName evidence="2">Probable DNA metabolism protein</fullName>
    </submittedName>
</protein>
<dbReference type="KEGG" id="stha:NCTC11429_04517"/>
<organism evidence="2 3">
    <name type="scientific">Sphingobacterium thalpophilum</name>
    <dbReference type="NCBI Taxonomy" id="259"/>
    <lineage>
        <taxon>Bacteria</taxon>
        <taxon>Pseudomonadati</taxon>
        <taxon>Bacteroidota</taxon>
        <taxon>Sphingobacteriia</taxon>
        <taxon>Sphingobacteriales</taxon>
        <taxon>Sphingobacteriaceae</taxon>
        <taxon>Sphingobacterium</taxon>
    </lineage>
</organism>
<dbReference type="RefSeq" id="WP_028070287.1">
    <property type="nucleotide sequence ID" value="NZ_LR590484.1"/>
</dbReference>
<proteinExistence type="predicted"/>
<dbReference type="EMBL" id="LR590484">
    <property type="protein sequence ID" value="VTR52142.1"/>
    <property type="molecule type" value="Genomic_DNA"/>
</dbReference>
<name>A0A4U9W009_9SPHI</name>
<dbReference type="AlphaFoldDB" id="A0A4U9W009"/>
<dbReference type="STRING" id="1123265.GCA_000686625_03550"/>
<reference evidence="2 3" key="1">
    <citation type="submission" date="2019-05" db="EMBL/GenBank/DDBJ databases">
        <authorList>
            <consortium name="Pathogen Informatics"/>
        </authorList>
    </citation>
    <scope>NUCLEOTIDE SEQUENCE [LARGE SCALE GENOMIC DNA]</scope>
    <source>
        <strain evidence="2 3">NCTC11429</strain>
    </source>
</reference>
<evidence type="ECO:0000259" key="1">
    <source>
        <dbReference type="Pfam" id="PF13566"/>
    </source>
</evidence>
<evidence type="ECO:0000313" key="3">
    <source>
        <dbReference type="Proteomes" id="UP000308196"/>
    </source>
</evidence>
<dbReference type="Proteomes" id="UP000308196">
    <property type="component" value="Chromosome"/>
</dbReference>
<dbReference type="GeneID" id="78465099"/>
<dbReference type="Pfam" id="PF13566">
    <property type="entry name" value="DUF4130"/>
    <property type="match status" value="1"/>
</dbReference>